<evidence type="ECO:0000256" key="3">
    <source>
        <dbReference type="ARBA" id="ARBA00022692"/>
    </source>
</evidence>
<evidence type="ECO:0000256" key="7">
    <source>
        <dbReference type="SAM" id="Phobius"/>
    </source>
</evidence>
<accession>A0A9P3FM23</accession>
<comment type="caution">
    <text evidence="9">The sequence shown here is derived from an EMBL/GenBank/DDBJ whole genome shotgun (WGS) entry which is preliminary data.</text>
</comment>
<feature type="transmembrane region" description="Helical" evidence="7">
    <location>
        <begin position="237"/>
        <end position="258"/>
    </location>
</feature>
<dbReference type="GeneID" id="68298048"/>
<keyword evidence="10" id="KW-1185">Reference proteome</keyword>
<dbReference type="Proteomes" id="UP000825890">
    <property type="component" value="Unassembled WGS sequence"/>
</dbReference>
<proteinExistence type="inferred from homology"/>
<dbReference type="InterPro" id="IPR020846">
    <property type="entry name" value="MFS_dom"/>
</dbReference>
<evidence type="ECO:0000256" key="6">
    <source>
        <dbReference type="SAM" id="MobiDB-lite"/>
    </source>
</evidence>
<dbReference type="GO" id="GO:0005886">
    <property type="term" value="C:plasma membrane"/>
    <property type="evidence" value="ECO:0007669"/>
    <property type="project" value="TreeGrafter"/>
</dbReference>
<dbReference type="RefSeq" id="XP_044663930.1">
    <property type="nucleotide sequence ID" value="XM_044807995.1"/>
</dbReference>
<dbReference type="EMBL" id="BOLY01000009">
    <property type="protein sequence ID" value="GIZ49443.1"/>
    <property type="molecule type" value="Genomic_DNA"/>
</dbReference>
<feature type="transmembrane region" description="Helical" evidence="7">
    <location>
        <begin position="376"/>
        <end position="395"/>
    </location>
</feature>
<feature type="transmembrane region" description="Helical" evidence="7">
    <location>
        <begin position="493"/>
        <end position="510"/>
    </location>
</feature>
<dbReference type="PRINTS" id="PR01036">
    <property type="entry name" value="TCRTETB"/>
</dbReference>
<evidence type="ECO:0000256" key="1">
    <source>
        <dbReference type="ARBA" id="ARBA00004141"/>
    </source>
</evidence>
<dbReference type="PANTHER" id="PTHR23501">
    <property type="entry name" value="MAJOR FACILITATOR SUPERFAMILY"/>
    <property type="match status" value="1"/>
</dbReference>
<feature type="transmembrane region" description="Helical" evidence="7">
    <location>
        <begin position="346"/>
        <end position="369"/>
    </location>
</feature>
<dbReference type="GO" id="GO:0022857">
    <property type="term" value="F:transmembrane transporter activity"/>
    <property type="evidence" value="ECO:0007669"/>
    <property type="project" value="InterPro"/>
</dbReference>
<feature type="transmembrane region" description="Helical" evidence="7">
    <location>
        <begin position="176"/>
        <end position="196"/>
    </location>
</feature>
<name>A0A9P3FM23_9PEZI</name>
<feature type="transmembrane region" description="Helical" evidence="7">
    <location>
        <begin position="313"/>
        <end position="334"/>
    </location>
</feature>
<evidence type="ECO:0000256" key="5">
    <source>
        <dbReference type="ARBA" id="ARBA00023136"/>
    </source>
</evidence>
<feature type="transmembrane region" description="Helical" evidence="7">
    <location>
        <begin position="440"/>
        <end position="463"/>
    </location>
</feature>
<dbReference type="InterPro" id="IPR011701">
    <property type="entry name" value="MFS"/>
</dbReference>
<feature type="transmembrane region" description="Helical" evidence="7">
    <location>
        <begin position="407"/>
        <end position="428"/>
    </location>
</feature>
<organism evidence="9 10">
    <name type="scientific">Cercospora kikuchii</name>
    <dbReference type="NCBI Taxonomy" id="84275"/>
    <lineage>
        <taxon>Eukaryota</taxon>
        <taxon>Fungi</taxon>
        <taxon>Dikarya</taxon>
        <taxon>Ascomycota</taxon>
        <taxon>Pezizomycotina</taxon>
        <taxon>Dothideomycetes</taxon>
        <taxon>Dothideomycetidae</taxon>
        <taxon>Mycosphaerellales</taxon>
        <taxon>Mycosphaerellaceae</taxon>
        <taxon>Cercospora</taxon>
    </lineage>
</organism>
<evidence type="ECO:0000256" key="4">
    <source>
        <dbReference type="ARBA" id="ARBA00022989"/>
    </source>
</evidence>
<evidence type="ECO:0000259" key="8">
    <source>
        <dbReference type="PROSITE" id="PS50850"/>
    </source>
</evidence>
<feature type="transmembrane region" description="Helical" evidence="7">
    <location>
        <begin position="270"/>
        <end position="292"/>
    </location>
</feature>
<dbReference type="Gene3D" id="1.20.1250.20">
    <property type="entry name" value="MFS general substrate transporter like domains"/>
    <property type="match status" value="1"/>
</dbReference>
<dbReference type="Pfam" id="PF07690">
    <property type="entry name" value="MFS_1"/>
    <property type="match status" value="1"/>
</dbReference>
<sequence length="527" mass="56217">MSKNDKKRPGSQVVKVEDDEKQAVESAVDGTQTESVEYGADKMGTIQRRIVVFSLCLAQFLYALDITIVATALPTIARTLDATASEYAWVGSSYTLASTALTPIWAKMSDVFGTKILLILSSVIFMAGSLIAALSSSAKMLIVGRTFQGVGGAGLQILVTILIGVLFRIEDRAKYYGITAAVWAVAGGLGPVLGGVFTQSLGWRWCFYINMPFGGASLVMLVFALKIESPNLPITEGLRAVDWTGATLIVTGTILFLLGLETGAGGSKAWGSAEVVCLIVFGVVLLGLFLLFEAKLASNPLIPTRVFSSRTNAASFAVTCLHNFVFIPCDFFIPLYCQVVVGLSPIISGVTMFAFVFPVTFATCLTGWVIKRTGNYVWPMYFGTVVTTIGIGLFIDYGVGRDWAKIIMYLVVAGIGLGPVIQVPLIALQANTEPKDLTAAMSAMTFARTLFTSISIVVGSVILQSKLGGSSLSDLHQVRGSLGVYAAALKNMWGFYTAMSGLMIPAALLVKSKNLKRAVGLEEVTEK</sequence>
<evidence type="ECO:0000256" key="2">
    <source>
        <dbReference type="ARBA" id="ARBA00007520"/>
    </source>
</evidence>
<feature type="transmembrane region" description="Helical" evidence="7">
    <location>
        <begin position="87"/>
        <end position="105"/>
    </location>
</feature>
<dbReference type="InterPro" id="IPR036259">
    <property type="entry name" value="MFS_trans_sf"/>
</dbReference>
<feature type="transmembrane region" description="Helical" evidence="7">
    <location>
        <begin position="150"/>
        <end position="169"/>
    </location>
</feature>
<feature type="transmembrane region" description="Helical" evidence="7">
    <location>
        <begin position="50"/>
        <end position="75"/>
    </location>
</feature>
<keyword evidence="3 7" id="KW-0812">Transmembrane</keyword>
<keyword evidence="4 7" id="KW-1133">Transmembrane helix</keyword>
<keyword evidence="5 7" id="KW-0472">Membrane</keyword>
<evidence type="ECO:0000313" key="10">
    <source>
        <dbReference type="Proteomes" id="UP000825890"/>
    </source>
</evidence>
<dbReference type="Gene3D" id="1.20.1720.10">
    <property type="entry name" value="Multidrug resistance protein D"/>
    <property type="match status" value="1"/>
</dbReference>
<feature type="transmembrane region" description="Helical" evidence="7">
    <location>
        <begin position="117"/>
        <end position="138"/>
    </location>
</feature>
<dbReference type="AlphaFoldDB" id="A0A9P3FM23"/>
<comment type="subcellular location">
    <subcellularLocation>
        <location evidence="1">Membrane</location>
        <topology evidence="1">Multi-pass membrane protein</topology>
    </subcellularLocation>
</comment>
<dbReference type="CDD" id="cd17502">
    <property type="entry name" value="MFS_Azr1_MDR_like"/>
    <property type="match status" value="1"/>
</dbReference>
<dbReference type="OrthoDB" id="10021397at2759"/>
<comment type="similarity">
    <text evidence="2">Belongs to the major facilitator superfamily. TCR/Tet family.</text>
</comment>
<feature type="region of interest" description="Disordered" evidence="6">
    <location>
        <begin position="1"/>
        <end position="29"/>
    </location>
</feature>
<dbReference type="PROSITE" id="PS50850">
    <property type="entry name" value="MFS"/>
    <property type="match status" value="1"/>
</dbReference>
<feature type="transmembrane region" description="Helical" evidence="7">
    <location>
        <begin position="202"/>
        <end position="225"/>
    </location>
</feature>
<protein>
    <recommendedName>
        <fullName evidence="8">Major facilitator superfamily (MFS) profile domain-containing protein</fullName>
    </recommendedName>
</protein>
<feature type="domain" description="Major facilitator superfamily (MFS) profile" evidence="8">
    <location>
        <begin position="51"/>
        <end position="515"/>
    </location>
</feature>
<gene>
    <name evidence="9" type="ORF">CKM354_001247300</name>
</gene>
<dbReference type="PANTHER" id="PTHR23501:SF102">
    <property type="entry name" value="DRUG TRANSPORTER, PUTATIVE (AFU_ORTHOLOGUE AFUA_3G08530)-RELATED"/>
    <property type="match status" value="1"/>
</dbReference>
<dbReference type="SUPFAM" id="SSF103473">
    <property type="entry name" value="MFS general substrate transporter"/>
    <property type="match status" value="1"/>
</dbReference>
<evidence type="ECO:0000313" key="9">
    <source>
        <dbReference type="EMBL" id="GIZ49443.1"/>
    </source>
</evidence>
<reference evidence="9 10" key="1">
    <citation type="submission" date="2021-01" db="EMBL/GenBank/DDBJ databases">
        <title>Cercospora kikuchii MAFF 305040 whole genome shotgun sequence.</title>
        <authorList>
            <person name="Kashiwa T."/>
            <person name="Suzuki T."/>
        </authorList>
    </citation>
    <scope>NUCLEOTIDE SEQUENCE [LARGE SCALE GENOMIC DNA]</scope>
    <source>
        <strain evidence="9 10">MAFF 305040</strain>
    </source>
</reference>